<dbReference type="InterPro" id="IPR002376">
    <property type="entry name" value="Formyl_transf_N"/>
</dbReference>
<name>A0A9P7YWW9_9HELO</name>
<evidence type="ECO:0000256" key="1">
    <source>
        <dbReference type="ARBA" id="ARBA00012261"/>
    </source>
</evidence>
<dbReference type="CDD" id="cd08646">
    <property type="entry name" value="FMT_core_Met-tRNA-FMT_N"/>
    <property type="match status" value="1"/>
</dbReference>
<dbReference type="Proteomes" id="UP000887226">
    <property type="component" value="Unassembled WGS sequence"/>
</dbReference>
<dbReference type="Pfam" id="PF00551">
    <property type="entry name" value="Formyl_trans_N"/>
    <property type="match status" value="1"/>
</dbReference>
<protein>
    <recommendedName>
        <fullName evidence="1">methionyl-tRNA formyltransferase</fullName>
        <ecNumber evidence="1">2.1.2.9</ecNumber>
    </recommendedName>
</protein>
<dbReference type="EC" id="2.1.2.9" evidence="1"/>
<proteinExistence type="predicted"/>
<keyword evidence="4" id="KW-1185">Reference proteome</keyword>
<evidence type="ECO:0000259" key="2">
    <source>
        <dbReference type="Pfam" id="PF00551"/>
    </source>
</evidence>
<dbReference type="PANTHER" id="PTHR11138:SF5">
    <property type="entry name" value="METHIONYL-TRNA FORMYLTRANSFERASE, MITOCHONDRIAL"/>
    <property type="match status" value="1"/>
</dbReference>
<dbReference type="EMBL" id="MU254246">
    <property type="protein sequence ID" value="KAG9241236.1"/>
    <property type="molecule type" value="Genomic_DNA"/>
</dbReference>
<dbReference type="OrthoDB" id="10268103at2759"/>
<dbReference type="PANTHER" id="PTHR11138">
    <property type="entry name" value="METHIONYL-TRNA FORMYLTRANSFERASE"/>
    <property type="match status" value="1"/>
</dbReference>
<dbReference type="GO" id="GO:0004479">
    <property type="term" value="F:methionyl-tRNA formyltransferase activity"/>
    <property type="evidence" value="ECO:0007669"/>
    <property type="project" value="UniProtKB-EC"/>
</dbReference>
<reference evidence="3" key="1">
    <citation type="journal article" date="2021" name="IMA Fungus">
        <title>Genomic characterization of three marine fungi, including Emericellopsis atlantica sp. nov. with signatures of a generalist lifestyle and marine biomass degradation.</title>
        <authorList>
            <person name="Hagestad O.C."/>
            <person name="Hou L."/>
            <person name="Andersen J.H."/>
            <person name="Hansen E.H."/>
            <person name="Altermark B."/>
            <person name="Li C."/>
            <person name="Kuhnert E."/>
            <person name="Cox R.J."/>
            <person name="Crous P.W."/>
            <person name="Spatafora J.W."/>
            <person name="Lail K."/>
            <person name="Amirebrahimi M."/>
            <person name="Lipzen A."/>
            <person name="Pangilinan J."/>
            <person name="Andreopoulos W."/>
            <person name="Hayes R.D."/>
            <person name="Ng V."/>
            <person name="Grigoriev I.V."/>
            <person name="Jackson S.A."/>
            <person name="Sutton T.D.S."/>
            <person name="Dobson A.D.W."/>
            <person name="Rama T."/>
        </authorList>
    </citation>
    <scope>NUCLEOTIDE SEQUENCE</scope>
    <source>
        <strain evidence="3">TRa3180A</strain>
    </source>
</reference>
<dbReference type="InterPro" id="IPR041711">
    <property type="entry name" value="Met-tRNA-FMT_N"/>
</dbReference>
<evidence type="ECO:0000313" key="4">
    <source>
        <dbReference type="Proteomes" id="UP000887226"/>
    </source>
</evidence>
<organism evidence="3 4">
    <name type="scientific">Calycina marina</name>
    <dbReference type="NCBI Taxonomy" id="1763456"/>
    <lineage>
        <taxon>Eukaryota</taxon>
        <taxon>Fungi</taxon>
        <taxon>Dikarya</taxon>
        <taxon>Ascomycota</taxon>
        <taxon>Pezizomycotina</taxon>
        <taxon>Leotiomycetes</taxon>
        <taxon>Helotiales</taxon>
        <taxon>Pezizellaceae</taxon>
        <taxon>Calycina</taxon>
    </lineage>
</organism>
<feature type="domain" description="Formyl transferase N-terminal" evidence="2">
    <location>
        <begin position="40"/>
        <end position="197"/>
    </location>
</feature>
<gene>
    <name evidence="3" type="ORF">BJ878DRAFT_242249</name>
</gene>
<dbReference type="InterPro" id="IPR036477">
    <property type="entry name" value="Formyl_transf_N_sf"/>
</dbReference>
<dbReference type="SUPFAM" id="SSF53328">
    <property type="entry name" value="Formyltransferase"/>
    <property type="match status" value="1"/>
</dbReference>
<evidence type="ECO:0000313" key="3">
    <source>
        <dbReference type="EMBL" id="KAG9241236.1"/>
    </source>
</evidence>
<accession>A0A9P7YWW9</accession>
<comment type="caution">
    <text evidence="3">The sequence shown here is derived from an EMBL/GenBank/DDBJ whole genome shotgun (WGS) entry which is preliminary data.</text>
</comment>
<sequence length="455" mass="51533">MYLRALRSFSQNKAFNHFIRTYTTKQQRPSVPKVSHPLRILFCGSDDLSSACLRALYEEKQQDPRIKSIDVLIRPAKPYGRDLKKVREVPLKAVAEELGLEVHQRDTFTGWDLPMPDGSAINLIIAVSFGLFVPPRILNSALYSGINVHPSLLPNYRGPAPLQHILMNGENFTGVTVQTLDPVAFDHGTILWQTPQEHIHDIKEMHTLTYPQLLENITPYAAGALVQAIKARVFVPPLQDVGWYLSGERKEGKEVKVVHAHKITKADRQVDWTEISYAIENKYRALGSMWTKIFIDKSKSVRLILDDISIVSHSIDKIRRRLKEKRFSRDGKLRPHPFDDEIKFAVRSEKGDDRDDWHDGRGLLLYVEDGDGIIIACQATKNRALRVGRMTLEGKTSQSASTVMSNLEGTGFLSEPGQWILMKRTNKILALPRSHALRQSDGAYDQPSSPFAIRS</sequence>
<dbReference type="AlphaFoldDB" id="A0A9P7YWW9"/>
<dbReference type="Gene3D" id="3.40.50.12230">
    <property type="match status" value="1"/>
</dbReference>
<dbReference type="GO" id="GO:0005739">
    <property type="term" value="C:mitochondrion"/>
    <property type="evidence" value="ECO:0007669"/>
    <property type="project" value="TreeGrafter"/>
</dbReference>